<gene>
    <name evidence="1" type="ORF">FHS21_003048</name>
</gene>
<evidence type="ECO:0000313" key="2">
    <source>
        <dbReference type="Proteomes" id="UP000554520"/>
    </source>
</evidence>
<evidence type="ECO:0000313" key="1">
    <source>
        <dbReference type="EMBL" id="MBB3146633.1"/>
    </source>
</evidence>
<reference evidence="1 2" key="1">
    <citation type="submission" date="2020-08" db="EMBL/GenBank/DDBJ databases">
        <title>Genomic Encyclopedia of Type Strains, Phase III (KMG-III): the genomes of soil and plant-associated and newly described type strains.</title>
        <authorList>
            <person name="Whitman W."/>
        </authorList>
    </citation>
    <scope>NUCLEOTIDE SEQUENCE [LARGE SCALE GENOMIC DNA]</scope>
    <source>
        <strain evidence="1 2">CECT 7015</strain>
    </source>
</reference>
<comment type="caution">
    <text evidence="1">The sequence shown here is derived from an EMBL/GenBank/DDBJ whole genome shotgun (WGS) entry which is preliminary data.</text>
</comment>
<dbReference type="GO" id="GO:0016020">
    <property type="term" value="C:membrane"/>
    <property type="evidence" value="ECO:0007669"/>
    <property type="project" value="InterPro"/>
</dbReference>
<dbReference type="Proteomes" id="UP000554520">
    <property type="component" value="Unassembled WGS sequence"/>
</dbReference>
<protein>
    <recommendedName>
        <fullName evidence="3">Sulfotransferase family protein</fullName>
    </recommendedName>
</protein>
<keyword evidence="2" id="KW-1185">Reference proteome</keyword>
<dbReference type="SUPFAM" id="SSF52540">
    <property type="entry name" value="P-loop containing nucleoside triphosphate hydrolases"/>
    <property type="match status" value="1"/>
</dbReference>
<dbReference type="Pfam" id="PF03567">
    <property type="entry name" value="Sulfotransfer_2"/>
    <property type="match status" value="1"/>
</dbReference>
<dbReference type="Gene3D" id="3.40.50.300">
    <property type="entry name" value="P-loop containing nucleotide triphosphate hydrolases"/>
    <property type="match status" value="1"/>
</dbReference>
<evidence type="ECO:0008006" key="3">
    <source>
        <dbReference type="Google" id="ProtNLM"/>
    </source>
</evidence>
<sequence length="249" mass="28796">MIISYRHKFTFLHCPKTAGSSIKMALVPFLGPFDIMLGSDKERAEIGVVPNLRARLDALRSQRLSSIPAALAINPKWSKRALCLQTKRYHRHFGPIVDHPSAEQVRSFDENAWGKHYKFTFIRNPYKKMVSMYVYLTRKSPATREPFSVFVRNMVEGVGSFAAWHHLVDSWPIYTIGDTVAVDFVGRYETLSTDFNSLCDQLNIPNPKLGSAKVAQKYDFREFYDAETRNVVRRCCEREIDHFGYRFDD</sequence>
<dbReference type="InterPro" id="IPR005331">
    <property type="entry name" value="Sulfotransferase"/>
</dbReference>
<dbReference type="RefSeq" id="WP_162701889.1">
    <property type="nucleotide sequence ID" value="NZ_JACHXN010000008.1"/>
</dbReference>
<dbReference type="AlphaFoldDB" id="A0A839U9S5"/>
<organism evidence="1 2">
    <name type="scientific">Phyllobacterium trifolii</name>
    <dbReference type="NCBI Taxonomy" id="300193"/>
    <lineage>
        <taxon>Bacteria</taxon>
        <taxon>Pseudomonadati</taxon>
        <taxon>Pseudomonadota</taxon>
        <taxon>Alphaproteobacteria</taxon>
        <taxon>Hyphomicrobiales</taxon>
        <taxon>Phyllobacteriaceae</taxon>
        <taxon>Phyllobacterium</taxon>
    </lineage>
</organism>
<proteinExistence type="predicted"/>
<name>A0A839U9S5_9HYPH</name>
<dbReference type="GO" id="GO:0008146">
    <property type="term" value="F:sulfotransferase activity"/>
    <property type="evidence" value="ECO:0007669"/>
    <property type="project" value="InterPro"/>
</dbReference>
<accession>A0A839U9S5</accession>
<dbReference type="EMBL" id="JACHXN010000008">
    <property type="protein sequence ID" value="MBB3146633.1"/>
    <property type="molecule type" value="Genomic_DNA"/>
</dbReference>
<dbReference type="InterPro" id="IPR027417">
    <property type="entry name" value="P-loop_NTPase"/>
</dbReference>